<accession>A0AAE9DZ08</accession>
<dbReference type="Proteomes" id="UP000827892">
    <property type="component" value="Chromosome I"/>
</dbReference>
<gene>
    <name evidence="1" type="ORF">L3Y34_016339</name>
</gene>
<name>A0AAE9DZ08_CAEBR</name>
<dbReference type="AlphaFoldDB" id="A0AAE9DZ08"/>
<organism evidence="1 2">
    <name type="scientific">Caenorhabditis briggsae</name>
    <dbReference type="NCBI Taxonomy" id="6238"/>
    <lineage>
        <taxon>Eukaryota</taxon>
        <taxon>Metazoa</taxon>
        <taxon>Ecdysozoa</taxon>
        <taxon>Nematoda</taxon>
        <taxon>Chromadorea</taxon>
        <taxon>Rhabditida</taxon>
        <taxon>Rhabditina</taxon>
        <taxon>Rhabditomorpha</taxon>
        <taxon>Rhabditoidea</taxon>
        <taxon>Rhabditidae</taxon>
        <taxon>Peloderinae</taxon>
        <taxon>Caenorhabditis</taxon>
    </lineage>
</organism>
<proteinExistence type="predicted"/>
<evidence type="ECO:0000313" key="2">
    <source>
        <dbReference type="Proteomes" id="UP000827892"/>
    </source>
</evidence>
<reference evidence="1 2" key="1">
    <citation type="submission" date="2022-05" db="EMBL/GenBank/DDBJ databases">
        <title>Chromosome-level reference genomes for two strains of Caenorhabditis briggsae: an improved platform for comparative genomics.</title>
        <authorList>
            <person name="Stevens L."/>
            <person name="Andersen E.C."/>
        </authorList>
    </citation>
    <scope>NUCLEOTIDE SEQUENCE [LARGE SCALE GENOMIC DNA]</scope>
    <source>
        <strain evidence="1">QX1410_ONT</strain>
        <tissue evidence="1">Whole-organism</tissue>
    </source>
</reference>
<dbReference type="EMBL" id="CP090891">
    <property type="protein sequence ID" value="ULU13775.1"/>
    <property type="molecule type" value="Genomic_DNA"/>
</dbReference>
<protein>
    <submittedName>
        <fullName evidence="1">Uncharacterized protein</fullName>
    </submittedName>
</protein>
<sequence>MNQDYDFQRRFHTIIRAMNYINLMEKTVRRMERRAQRNEATGRGHRNFVEMDQMVEHLRRMLTDLRTMTHARLEQEYRNLAENFDLFRPHGRGARQDDPMAQN</sequence>
<evidence type="ECO:0000313" key="1">
    <source>
        <dbReference type="EMBL" id="ULU13775.1"/>
    </source>
</evidence>